<name>A0A559J2T6_9BACL</name>
<dbReference type="NCBIfam" id="TIGR04019">
    <property type="entry name" value="B_thiol_YtxJ"/>
    <property type="match status" value="1"/>
</dbReference>
<organism evidence="1 2">
    <name type="scientific">Paenibacillus agilis</name>
    <dbReference type="NCBI Taxonomy" id="3020863"/>
    <lineage>
        <taxon>Bacteria</taxon>
        <taxon>Bacillati</taxon>
        <taxon>Bacillota</taxon>
        <taxon>Bacilli</taxon>
        <taxon>Bacillales</taxon>
        <taxon>Paenibacillaceae</taxon>
        <taxon>Paenibacillus</taxon>
    </lineage>
</organism>
<dbReference type="SUPFAM" id="SSF52833">
    <property type="entry name" value="Thioredoxin-like"/>
    <property type="match status" value="1"/>
</dbReference>
<proteinExistence type="predicted"/>
<dbReference type="OrthoDB" id="677051at2"/>
<reference evidence="1 2" key="1">
    <citation type="submission" date="2019-07" db="EMBL/GenBank/DDBJ databases">
        <authorList>
            <person name="Kim J."/>
        </authorList>
    </citation>
    <scope>NUCLEOTIDE SEQUENCE [LARGE SCALE GENOMIC DNA]</scope>
    <source>
        <strain evidence="1 2">N4</strain>
    </source>
</reference>
<comment type="caution">
    <text evidence="1">The sequence shown here is derived from an EMBL/GenBank/DDBJ whole genome shotgun (WGS) entry which is preliminary data.</text>
</comment>
<dbReference type="Gene3D" id="3.40.30.10">
    <property type="entry name" value="Glutaredoxin"/>
    <property type="match status" value="1"/>
</dbReference>
<dbReference type="Pfam" id="PF11009">
    <property type="entry name" value="BrxC"/>
    <property type="match status" value="1"/>
</dbReference>
<protein>
    <submittedName>
        <fullName evidence="1">Bacillithiol system redox-active protein YtxJ</fullName>
    </submittedName>
</protein>
<dbReference type="InterPro" id="IPR036249">
    <property type="entry name" value="Thioredoxin-like_sf"/>
</dbReference>
<evidence type="ECO:0000313" key="2">
    <source>
        <dbReference type="Proteomes" id="UP000318102"/>
    </source>
</evidence>
<sequence>MKTISTQEELEQGIKRSHEGTVVIFKHSTRCPISSSANEEMKRVVDVFEPKGISFGLIYVVENRDISLALADQLGIKHESPQVLVLKGGQVVWHESHYAIRYDTLEQVLTTSP</sequence>
<evidence type="ECO:0000313" key="1">
    <source>
        <dbReference type="EMBL" id="TVX94190.1"/>
    </source>
</evidence>
<dbReference type="EMBL" id="VNJK01000001">
    <property type="protein sequence ID" value="TVX94190.1"/>
    <property type="molecule type" value="Genomic_DNA"/>
</dbReference>
<dbReference type="AlphaFoldDB" id="A0A559J2T6"/>
<dbReference type="InterPro" id="IPR022551">
    <property type="entry name" value="BrxC"/>
</dbReference>
<dbReference type="Proteomes" id="UP000318102">
    <property type="component" value="Unassembled WGS sequence"/>
</dbReference>
<accession>A0A559J2T6</accession>
<dbReference type="RefSeq" id="WP_144991301.1">
    <property type="nucleotide sequence ID" value="NZ_VNJK01000001.1"/>
</dbReference>
<gene>
    <name evidence="1" type="primary">ytxJ</name>
    <name evidence="1" type="ORF">FPZ44_14695</name>
</gene>
<keyword evidence="2" id="KW-1185">Reference proteome</keyword>